<feature type="domain" description="NAD(P)-binding" evidence="1">
    <location>
        <begin position="7"/>
        <end position="145"/>
    </location>
</feature>
<dbReference type="Pfam" id="PF13460">
    <property type="entry name" value="NAD_binding_10"/>
    <property type="match status" value="1"/>
</dbReference>
<evidence type="ECO:0000313" key="3">
    <source>
        <dbReference type="Proteomes" id="UP000192761"/>
    </source>
</evidence>
<dbReference type="Gene3D" id="3.40.50.720">
    <property type="entry name" value="NAD(P)-binding Rossmann-like Domain"/>
    <property type="match status" value="1"/>
</dbReference>
<sequence>MRVLLLGADGFIGRHIKAALLQQGDQVIEGVRCANKPGQIAVDFQRDLDSASWLPRLQGIDAVVNCVGLFRERKPGDFETVQVIAPQALYAACRQAGVQRVLLISALGAAPDAPSAYWRSKAAGEAMLQSSGLDWHIVRPGLVYGADGASSQLFLQLASLPLLPLPAADTLLQPIHIDDLAHGCATLLHQPGSRIVAATGPRVLTLADYLRELSPRQRLCRLPFPDWLANLSAQMCNALPGSLLTRDSLAMLRIGSHADNTDFAALLPAPMQTPGAFVTQTQRLQQRLGGARLMLRLGLASVWLGTAVVSLWVYPAAASEQLLAACHVPAGLQAPARIASSLLDAGFGLLTLWRPGRLLWQAQLLLTAAYTVLVALFLPDFLAHPFGPLLKNAVLVAAMLALLHTEDD</sequence>
<dbReference type="RefSeq" id="WP_084090327.1">
    <property type="nucleotide sequence ID" value="NZ_FWXD01000008.1"/>
</dbReference>
<dbReference type="InterPro" id="IPR036291">
    <property type="entry name" value="NAD(P)-bd_dom_sf"/>
</dbReference>
<gene>
    <name evidence="2" type="ORF">SAMN02745857_01664</name>
</gene>
<accession>A0A1W1XI57</accession>
<keyword evidence="3" id="KW-1185">Reference proteome</keyword>
<dbReference type="EMBL" id="FWXD01000008">
    <property type="protein sequence ID" value="SMC23686.1"/>
    <property type="molecule type" value="Genomic_DNA"/>
</dbReference>
<dbReference type="OrthoDB" id="5292533at2"/>
<dbReference type="AlphaFoldDB" id="A0A1W1XI57"/>
<dbReference type="PANTHER" id="PTHR12126">
    <property type="entry name" value="NADH-UBIQUINONE OXIDOREDUCTASE 39 KDA SUBUNIT-RELATED"/>
    <property type="match status" value="1"/>
</dbReference>
<evidence type="ECO:0000259" key="1">
    <source>
        <dbReference type="Pfam" id="PF13460"/>
    </source>
</evidence>
<dbReference type="InterPro" id="IPR051207">
    <property type="entry name" value="ComplexI_NDUFA9_subunit"/>
</dbReference>
<organism evidence="2 3">
    <name type="scientific">Andreprevotia lacus DSM 23236</name>
    <dbReference type="NCBI Taxonomy" id="1121001"/>
    <lineage>
        <taxon>Bacteria</taxon>
        <taxon>Pseudomonadati</taxon>
        <taxon>Pseudomonadota</taxon>
        <taxon>Betaproteobacteria</taxon>
        <taxon>Neisseriales</taxon>
        <taxon>Chitinibacteraceae</taxon>
        <taxon>Andreprevotia</taxon>
    </lineage>
</organism>
<dbReference type="CDD" id="cd05271">
    <property type="entry name" value="NDUFA9_like_SDR_a"/>
    <property type="match status" value="1"/>
</dbReference>
<dbReference type="STRING" id="1121001.SAMN02745857_01664"/>
<dbReference type="PANTHER" id="PTHR12126:SF11">
    <property type="entry name" value="NADH DEHYDROGENASE [UBIQUINONE] 1 ALPHA SUBCOMPLEX SUBUNIT 9, MITOCHONDRIAL"/>
    <property type="match status" value="1"/>
</dbReference>
<dbReference type="GO" id="GO:0044877">
    <property type="term" value="F:protein-containing complex binding"/>
    <property type="evidence" value="ECO:0007669"/>
    <property type="project" value="TreeGrafter"/>
</dbReference>
<dbReference type="Proteomes" id="UP000192761">
    <property type="component" value="Unassembled WGS sequence"/>
</dbReference>
<dbReference type="Pfam" id="PF13781">
    <property type="entry name" value="DoxX_3"/>
    <property type="match status" value="1"/>
</dbReference>
<name>A0A1W1XI57_9NEIS</name>
<proteinExistence type="predicted"/>
<dbReference type="InterPro" id="IPR016040">
    <property type="entry name" value="NAD(P)-bd_dom"/>
</dbReference>
<evidence type="ECO:0000313" key="2">
    <source>
        <dbReference type="EMBL" id="SMC23686.1"/>
    </source>
</evidence>
<dbReference type="SUPFAM" id="SSF51735">
    <property type="entry name" value="NAD(P)-binding Rossmann-fold domains"/>
    <property type="match status" value="1"/>
</dbReference>
<reference evidence="2 3" key="1">
    <citation type="submission" date="2017-04" db="EMBL/GenBank/DDBJ databases">
        <authorList>
            <person name="Afonso C.L."/>
            <person name="Miller P.J."/>
            <person name="Scott M.A."/>
            <person name="Spackman E."/>
            <person name="Goraichik I."/>
            <person name="Dimitrov K.M."/>
            <person name="Suarez D.L."/>
            <person name="Swayne D.E."/>
        </authorList>
    </citation>
    <scope>NUCLEOTIDE SEQUENCE [LARGE SCALE GENOMIC DNA]</scope>
    <source>
        <strain evidence="2 3">DSM 23236</strain>
    </source>
</reference>
<protein>
    <submittedName>
        <fullName evidence="2">Nucleoside-diphosphate-sugar epimerase</fullName>
    </submittedName>
</protein>
<dbReference type="InterPro" id="IPR025695">
    <property type="entry name" value="DoxX-like"/>
</dbReference>